<dbReference type="EMBL" id="FN563149">
    <property type="protein sequence ID" value="CBH48354.1"/>
    <property type="molecule type" value="Genomic_DNA"/>
</dbReference>
<evidence type="ECO:0008006" key="3">
    <source>
        <dbReference type="Google" id="ProtNLM"/>
    </source>
</evidence>
<accession>A0A3S5Y6Z8</accession>
<organism evidence="1">
    <name type="scientific">Rhodococcus hoagii (strain 103S)</name>
    <name type="common">Rhodococcus equi</name>
    <dbReference type="NCBI Taxonomy" id="685727"/>
    <lineage>
        <taxon>Bacteria</taxon>
        <taxon>Bacillati</taxon>
        <taxon>Actinomycetota</taxon>
        <taxon>Actinomycetes</taxon>
        <taxon>Mycobacteriales</taxon>
        <taxon>Nocardiaceae</taxon>
        <taxon>Prescottella</taxon>
    </lineage>
</organism>
<evidence type="ECO:0000313" key="1">
    <source>
        <dbReference type="EMBL" id="CBH48354.1"/>
    </source>
</evidence>
<evidence type="ECO:0000313" key="2">
    <source>
        <dbReference type="Proteomes" id="UP000006892"/>
    </source>
</evidence>
<name>A0A3S5Y6Z8_RHOH1</name>
<dbReference type="KEGG" id="req:REQ_23080"/>
<proteinExistence type="predicted"/>
<reference evidence="1" key="1">
    <citation type="journal article" date="2010" name="PLoS Genet.">
        <title>The genome of a pathogenic rhodococcus: cooptive virulence underpinned by key gene acquisitions.</title>
        <authorList>
            <person name="Letek M."/>
            <person name="Gonzalez P."/>
            <person name="Macarthur I."/>
            <person name="Rodriguez H."/>
            <person name="Freeman T.C."/>
            <person name="Valero-Rello A."/>
            <person name="Blanco M."/>
            <person name="Buckley T."/>
            <person name="Cherevach I."/>
            <person name="Fahey R."/>
            <person name="Hapeshi A."/>
            <person name="Holdstock J."/>
            <person name="Leadon D."/>
            <person name="Navas J."/>
            <person name="Ocampo A."/>
            <person name="Quail M.A."/>
            <person name="Sanders M."/>
            <person name="Scortti M.M."/>
            <person name="Prescott J.F."/>
            <person name="Fogarty U."/>
            <person name="Meijer W.G."/>
            <person name="Parkhill J."/>
            <person name="Bentley S.D."/>
            <person name="Vazquez-Boland J.A."/>
        </authorList>
    </citation>
    <scope>NUCLEOTIDE SEQUENCE [LARGE SCALE GENOMIC DNA]</scope>
    <source>
        <strain evidence="1 2">103S</strain>
    </source>
</reference>
<sequence length="359" mass="39260">MTNVSITDVAPNPRPERSIDIYRRAVAWLEGALPNGWTVSADRPRSPAAPNRLLVTAPDGDTVSYAIVTSKGVLSGDIARIANELSDSDRGFVCAHYLSDPVRRQLDSHGISYADATGNLTLVADRPAIWVRNRGADADPWRGPGRPSGVLTGEPSERVVRALADHVGEMSVPELIKLSGASTGAAYRVVEVLFERELLSRMPRGPVTDVRWEHMLRAWATDRKPCRTRRFASPDGLDDLRSRLAASSGDPGYAVTGIGATDYARPDVLELYADDVDAFASEFDLRPVDGGGDVVIATPWSAVVFERMQIREGLRCVAPSHAYADLVAGPFRHPDAADYQLTTMRADESGWRREMRRAR</sequence>
<dbReference type="AlphaFoldDB" id="A0A3S5Y6Z8"/>
<dbReference type="Proteomes" id="UP001154400">
    <property type="component" value="Chromosome"/>
</dbReference>
<protein>
    <recommendedName>
        <fullName evidence="3">HTH iclR-type domain-containing protein</fullName>
    </recommendedName>
</protein>
<gene>
    <name evidence="1" type="ordered locus">REQ_23080</name>
</gene>